<keyword evidence="2" id="KW-0238">DNA-binding</keyword>
<protein>
    <submittedName>
        <fullName evidence="5">LuxR C-terminal-related transcriptional regulator</fullName>
    </submittedName>
</protein>
<dbReference type="SUPFAM" id="SSF46894">
    <property type="entry name" value="C-terminal effector domain of the bipartite response regulators"/>
    <property type="match status" value="1"/>
</dbReference>
<keyword evidence="1" id="KW-0805">Transcription regulation</keyword>
<dbReference type="SMART" id="SM00421">
    <property type="entry name" value="HTH_LUXR"/>
    <property type="match status" value="1"/>
</dbReference>
<dbReference type="PROSITE" id="PS50043">
    <property type="entry name" value="HTH_LUXR_2"/>
    <property type="match status" value="1"/>
</dbReference>
<dbReference type="Gene3D" id="3.40.50.2300">
    <property type="match status" value="1"/>
</dbReference>
<dbReference type="Pfam" id="PF00196">
    <property type="entry name" value="GerE"/>
    <property type="match status" value="1"/>
</dbReference>
<dbReference type="InterPro" id="IPR039420">
    <property type="entry name" value="WalR-like"/>
</dbReference>
<organism evidence="5 6">
    <name type="scientific">Branchiibius cervicis</name>
    <dbReference type="NCBI Taxonomy" id="908252"/>
    <lineage>
        <taxon>Bacteria</taxon>
        <taxon>Bacillati</taxon>
        <taxon>Actinomycetota</taxon>
        <taxon>Actinomycetes</taxon>
        <taxon>Micrococcales</taxon>
        <taxon>Dermacoccaceae</taxon>
        <taxon>Branchiibius</taxon>
    </lineage>
</organism>
<dbReference type="InterPro" id="IPR016032">
    <property type="entry name" value="Sig_transdc_resp-reg_C-effctor"/>
</dbReference>
<reference evidence="6" key="1">
    <citation type="journal article" date="2019" name="Int. J. Syst. Evol. Microbiol.">
        <title>The Global Catalogue of Microorganisms (GCM) 10K type strain sequencing project: providing services to taxonomists for standard genome sequencing and annotation.</title>
        <authorList>
            <consortium name="The Broad Institute Genomics Platform"/>
            <consortium name="The Broad Institute Genome Sequencing Center for Infectious Disease"/>
            <person name="Wu L."/>
            <person name="Ma J."/>
        </authorList>
    </citation>
    <scope>NUCLEOTIDE SEQUENCE [LARGE SCALE GENOMIC DNA]</scope>
    <source>
        <strain evidence="6">NBRC 106593</strain>
    </source>
</reference>
<dbReference type="PANTHER" id="PTHR43214:SF24">
    <property type="entry name" value="TRANSCRIPTIONAL REGULATORY PROTEIN NARL-RELATED"/>
    <property type="match status" value="1"/>
</dbReference>
<dbReference type="EMBL" id="JBHSWJ010000002">
    <property type="protein sequence ID" value="MFC6715608.1"/>
    <property type="molecule type" value="Genomic_DNA"/>
</dbReference>
<dbReference type="InterPro" id="IPR000792">
    <property type="entry name" value="Tscrpt_reg_LuxR_C"/>
</dbReference>
<evidence type="ECO:0000256" key="3">
    <source>
        <dbReference type="ARBA" id="ARBA00023163"/>
    </source>
</evidence>
<evidence type="ECO:0000313" key="5">
    <source>
        <dbReference type="EMBL" id="MFC6715608.1"/>
    </source>
</evidence>
<keyword evidence="3" id="KW-0804">Transcription</keyword>
<evidence type="ECO:0000259" key="4">
    <source>
        <dbReference type="PROSITE" id="PS50043"/>
    </source>
</evidence>
<gene>
    <name evidence="5" type="ORF">ACFQBT_17995</name>
</gene>
<name>A0ABW2AY84_9MICO</name>
<dbReference type="PANTHER" id="PTHR43214">
    <property type="entry name" value="TWO-COMPONENT RESPONSE REGULATOR"/>
    <property type="match status" value="1"/>
</dbReference>
<keyword evidence="6" id="KW-1185">Reference proteome</keyword>
<evidence type="ECO:0000313" key="6">
    <source>
        <dbReference type="Proteomes" id="UP001596356"/>
    </source>
</evidence>
<evidence type="ECO:0000256" key="1">
    <source>
        <dbReference type="ARBA" id="ARBA00023015"/>
    </source>
</evidence>
<proteinExistence type="predicted"/>
<accession>A0ABW2AY84</accession>
<evidence type="ECO:0000256" key="2">
    <source>
        <dbReference type="ARBA" id="ARBA00023125"/>
    </source>
</evidence>
<sequence>MLILTTWDSDAVTLQAIGAGAAGFLLKTDAGLDILDGIRAVAAGRGALSQSPVQAVLSAAARSDTMARSDARDAVRALSPREREAIIALSGPGNLDDVAARMFVAKSTLKSHMESAQRKLGVSSRHELAVIAARAGLI</sequence>
<dbReference type="RefSeq" id="WP_377824841.1">
    <property type="nucleotide sequence ID" value="NZ_JBHSWJ010000002.1"/>
</dbReference>
<dbReference type="Proteomes" id="UP001596356">
    <property type="component" value="Unassembled WGS sequence"/>
</dbReference>
<feature type="domain" description="HTH luxR-type" evidence="4">
    <location>
        <begin position="71"/>
        <end position="136"/>
    </location>
</feature>
<comment type="caution">
    <text evidence="5">The sequence shown here is derived from an EMBL/GenBank/DDBJ whole genome shotgun (WGS) entry which is preliminary data.</text>
</comment>